<sequence length="90" mass="9938">MNTSDGWLSILVLDYLSDLCKAIRIFPPVYQQGKTLQDDECLLAHEVLKPMIATSVITVQKLKLSIKLRTNSSSVVNSQSGQFSAYTAFG</sequence>
<organism evidence="1 2">
    <name type="scientific">Cryomyces minteri</name>
    <dbReference type="NCBI Taxonomy" id="331657"/>
    <lineage>
        <taxon>Eukaryota</taxon>
        <taxon>Fungi</taxon>
        <taxon>Dikarya</taxon>
        <taxon>Ascomycota</taxon>
        <taxon>Pezizomycotina</taxon>
        <taxon>Dothideomycetes</taxon>
        <taxon>Dothideomycetes incertae sedis</taxon>
        <taxon>Cryomyces</taxon>
    </lineage>
</organism>
<feature type="non-terminal residue" evidence="1">
    <location>
        <position position="90"/>
    </location>
</feature>
<evidence type="ECO:0000313" key="1">
    <source>
        <dbReference type="EMBL" id="TKA73610.1"/>
    </source>
</evidence>
<keyword evidence="2" id="KW-1185">Reference proteome</keyword>
<accession>A0A4U0XAD5</accession>
<proteinExistence type="predicted"/>
<comment type="caution">
    <text evidence="1">The sequence shown here is derived from an EMBL/GenBank/DDBJ whole genome shotgun (WGS) entry which is preliminary data.</text>
</comment>
<dbReference type="Proteomes" id="UP000308768">
    <property type="component" value="Unassembled WGS sequence"/>
</dbReference>
<protein>
    <submittedName>
        <fullName evidence="1">Uncharacterized protein</fullName>
    </submittedName>
</protein>
<name>A0A4U0XAD5_9PEZI</name>
<dbReference type="EMBL" id="NAJN01000419">
    <property type="protein sequence ID" value="TKA73610.1"/>
    <property type="molecule type" value="Genomic_DNA"/>
</dbReference>
<gene>
    <name evidence="1" type="ORF">B0A49_07948</name>
</gene>
<evidence type="ECO:0000313" key="2">
    <source>
        <dbReference type="Proteomes" id="UP000308768"/>
    </source>
</evidence>
<reference evidence="1 2" key="1">
    <citation type="submission" date="2017-03" db="EMBL/GenBank/DDBJ databases">
        <title>Genomes of endolithic fungi from Antarctica.</title>
        <authorList>
            <person name="Coleine C."/>
            <person name="Masonjones S."/>
            <person name="Stajich J.E."/>
        </authorList>
    </citation>
    <scope>NUCLEOTIDE SEQUENCE [LARGE SCALE GENOMIC DNA]</scope>
    <source>
        <strain evidence="1 2">CCFEE 5187</strain>
    </source>
</reference>
<dbReference type="AlphaFoldDB" id="A0A4U0XAD5"/>